<feature type="compositionally biased region" description="Basic and acidic residues" evidence="2">
    <location>
        <begin position="90"/>
        <end position="103"/>
    </location>
</feature>
<proteinExistence type="predicted"/>
<sequence>MFACRRPRRRRGRRSGCRARRRCVAVATRPRKRHKSNRIVILGGAEAGGAKRARRDAEAVGTATPPFSITLSSAAHAVVTKKSVHERLGKPIDAKRGRHRINDDLPQTSASSSRAPPRGVVSRRVEKHHQVVPRGASGRHRMETGVESELDARIRRIQEQNAELLRRRQEVEADRKRFVGKAKAKLAASAVP</sequence>
<dbReference type="Proteomes" id="UP000695022">
    <property type="component" value="Unplaced"/>
</dbReference>
<feature type="region of interest" description="Disordered" evidence="2">
    <location>
        <begin position="90"/>
        <end position="147"/>
    </location>
</feature>
<protein>
    <submittedName>
        <fullName evidence="4">Uncharacterized protein LOC106815201</fullName>
    </submittedName>
</protein>
<organism evidence="3 4">
    <name type="scientific">Priapulus caudatus</name>
    <name type="common">Priapulid worm</name>
    <dbReference type="NCBI Taxonomy" id="37621"/>
    <lineage>
        <taxon>Eukaryota</taxon>
        <taxon>Metazoa</taxon>
        <taxon>Ecdysozoa</taxon>
        <taxon>Scalidophora</taxon>
        <taxon>Priapulida</taxon>
        <taxon>Priapulimorpha</taxon>
        <taxon>Priapulimorphida</taxon>
        <taxon>Priapulidae</taxon>
        <taxon>Priapulus</taxon>
    </lineage>
</organism>
<keyword evidence="1" id="KW-0175">Coiled coil</keyword>
<dbReference type="RefSeq" id="XP_014675117.1">
    <property type="nucleotide sequence ID" value="XM_014819631.1"/>
</dbReference>
<feature type="compositionally biased region" description="Polar residues" evidence="2">
    <location>
        <begin position="105"/>
        <end position="114"/>
    </location>
</feature>
<evidence type="ECO:0000256" key="2">
    <source>
        <dbReference type="SAM" id="MobiDB-lite"/>
    </source>
</evidence>
<accession>A0ABM1ESE6</accession>
<evidence type="ECO:0000313" key="3">
    <source>
        <dbReference type="Proteomes" id="UP000695022"/>
    </source>
</evidence>
<evidence type="ECO:0000256" key="1">
    <source>
        <dbReference type="SAM" id="Coils"/>
    </source>
</evidence>
<reference evidence="4" key="1">
    <citation type="submission" date="2025-08" db="UniProtKB">
        <authorList>
            <consortium name="RefSeq"/>
        </authorList>
    </citation>
    <scope>IDENTIFICATION</scope>
</reference>
<keyword evidence="3" id="KW-1185">Reference proteome</keyword>
<gene>
    <name evidence="4" type="primary">LOC106815201</name>
</gene>
<dbReference type="GeneID" id="106815201"/>
<evidence type="ECO:0000313" key="4">
    <source>
        <dbReference type="RefSeq" id="XP_014675117.1"/>
    </source>
</evidence>
<name>A0ABM1ESE6_PRICU</name>
<feature type="coiled-coil region" evidence="1">
    <location>
        <begin position="147"/>
        <end position="174"/>
    </location>
</feature>